<evidence type="ECO:0000256" key="1">
    <source>
        <dbReference type="SAM" id="SignalP"/>
    </source>
</evidence>
<name>A0ABU7I461_9SPHI</name>
<dbReference type="InterPro" id="IPR010994">
    <property type="entry name" value="RuvA_2-like"/>
</dbReference>
<dbReference type="SUPFAM" id="SSF47781">
    <property type="entry name" value="RuvA domain 2-like"/>
    <property type="match status" value="1"/>
</dbReference>
<keyword evidence="3" id="KW-1185">Reference proteome</keyword>
<evidence type="ECO:0000313" key="2">
    <source>
        <dbReference type="EMBL" id="MEE1944111.1"/>
    </source>
</evidence>
<comment type="caution">
    <text evidence="2">The sequence shown here is derived from an EMBL/GenBank/DDBJ whole genome shotgun (WGS) entry which is preliminary data.</text>
</comment>
<dbReference type="RefSeq" id="WP_330106487.1">
    <property type="nucleotide sequence ID" value="NZ_JAZDQT010000001.1"/>
</dbReference>
<feature type="signal peptide" evidence="1">
    <location>
        <begin position="1"/>
        <end position="18"/>
    </location>
</feature>
<dbReference type="Proteomes" id="UP001336835">
    <property type="component" value="Unassembled WGS sequence"/>
</dbReference>
<dbReference type="EMBL" id="JAZDQT010000001">
    <property type="protein sequence ID" value="MEE1944111.1"/>
    <property type="molecule type" value="Genomic_DNA"/>
</dbReference>
<feature type="chain" id="PRO_5045530390" evidence="1">
    <location>
        <begin position="19"/>
        <end position="671"/>
    </location>
</feature>
<accession>A0ABU7I461</accession>
<dbReference type="Pfam" id="PF12836">
    <property type="entry name" value="HHH_3"/>
    <property type="match status" value="1"/>
</dbReference>
<reference evidence="2 3" key="1">
    <citation type="submission" date="2024-01" db="EMBL/GenBank/DDBJ databases">
        <title>Pedobacter sp. nov., isolated from fresh soil.</title>
        <authorList>
            <person name="Le N.T.T."/>
        </authorList>
    </citation>
    <scope>NUCLEOTIDE SEQUENCE [LARGE SCALE GENOMIC DNA]</scope>
    <source>
        <strain evidence="2 3">KR3-3</strain>
    </source>
</reference>
<proteinExistence type="predicted"/>
<keyword evidence="1" id="KW-0732">Signal</keyword>
<gene>
    <name evidence="2" type="ORF">VRU48_03260</name>
</gene>
<organism evidence="2 3">
    <name type="scientific">Pedobacter albus</name>
    <dbReference type="NCBI Taxonomy" id="3113905"/>
    <lineage>
        <taxon>Bacteria</taxon>
        <taxon>Pseudomonadati</taxon>
        <taxon>Bacteroidota</taxon>
        <taxon>Sphingobacteriia</taxon>
        <taxon>Sphingobacteriales</taxon>
        <taxon>Sphingobacteriaceae</taxon>
        <taxon>Pedobacter</taxon>
    </lineage>
</organism>
<protein>
    <submittedName>
        <fullName evidence="2">Helix-hairpin-helix domain-containing protein</fullName>
    </submittedName>
</protein>
<evidence type="ECO:0000313" key="3">
    <source>
        <dbReference type="Proteomes" id="UP001336835"/>
    </source>
</evidence>
<sequence length="671" mass="76759">MCFRLLLVLFLYSNIVRAQTAEAGFIKDLMESLAENLPEDYDLFELEDRLIYFSKHPINLNQTRAEELKSLVFLSPLQISNFFAYLKANGPFIDVLELQSIPNFDAETVERLLPFVAIESNSLTRKPTLKNLRTFGENDLFIRTGRALEIPMGFSKLSGSKYLGTPERLLLRYKYNFAQRIDAGLIAEKDAGEKWGADFKSAHLAIFNTWRVSKIVLGDYSLQFGQGLTLWSGFAFGKAPDVTSVAKKDLGLRPYNSTNEYAFLRGLATTVTLTKHLDFTGFVSYRKLDASLSLNSKGEEVLTTINETGYHRTATEIKNRNSLTQLFFGGALQYRRNNLDIGLIAHRTNYNHAFTTETAPYRYYDFSGKALTNLGLHYTYTYRNLYLFGEIAKSLNSGLAYVNGALISVSAKASAVVFYRNYASNYHNFFNQATAEATRAANERGLYVGLNLYPAKSWAIAVYADYFKFPWLKFRIDAPSDGYEVLGQLSYMPSKTFKVQLRYKSELKQQNTDLAVPINYLDDVKKESYRADVNWELNKSISFQNRLEVSQYHKGTSRAEFGYLVYQDVSYKSIRAKLSGNIRVAYFDIPSFNSRIYAYEDDVLYSFSFGMYNGKGLRNYLNLKYKFLKRLDIWGRYAISFYPKASTVGSGLDEIEGNKKSDVKLQLRYQF</sequence>